<feature type="region of interest" description="Disordered" evidence="1">
    <location>
        <begin position="88"/>
        <end position="111"/>
    </location>
</feature>
<sequence length="111" mass="12252">MSDAISVSGEWDGLGGSAGLDYQDPVFELGDERADGGETETNDGKHKHENYIVCAMVSSTKAKAVPMSEEDAEIVVQYEIHKARVEEQQKINKRKRAERRVERNSIGDIGS</sequence>
<evidence type="ECO:0000313" key="3">
    <source>
        <dbReference type="Proteomes" id="UP000244722"/>
    </source>
</evidence>
<keyword evidence="3" id="KW-1185">Reference proteome</keyword>
<comment type="caution">
    <text evidence="2">The sequence shown here is derived from an EMBL/GenBank/DDBJ whole genome shotgun (WGS) entry which is preliminary data.</text>
</comment>
<organism evidence="2 3">
    <name type="scientific">Tuber borchii</name>
    <name type="common">White truffle</name>
    <dbReference type="NCBI Taxonomy" id="42251"/>
    <lineage>
        <taxon>Eukaryota</taxon>
        <taxon>Fungi</taxon>
        <taxon>Dikarya</taxon>
        <taxon>Ascomycota</taxon>
        <taxon>Pezizomycotina</taxon>
        <taxon>Pezizomycetes</taxon>
        <taxon>Pezizales</taxon>
        <taxon>Tuberaceae</taxon>
        <taxon>Tuber</taxon>
    </lineage>
</organism>
<evidence type="ECO:0000256" key="1">
    <source>
        <dbReference type="SAM" id="MobiDB-lite"/>
    </source>
</evidence>
<protein>
    <submittedName>
        <fullName evidence="2">Uncharacterized protein</fullName>
    </submittedName>
</protein>
<proteinExistence type="predicted"/>
<evidence type="ECO:0000313" key="2">
    <source>
        <dbReference type="EMBL" id="PUU73960.1"/>
    </source>
</evidence>
<dbReference type="STRING" id="42251.A0A2T6ZEN8"/>
<dbReference type="Proteomes" id="UP000244722">
    <property type="component" value="Unassembled WGS sequence"/>
</dbReference>
<dbReference type="EMBL" id="NESQ01000331">
    <property type="protein sequence ID" value="PUU73960.1"/>
    <property type="molecule type" value="Genomic_DNA"/>
</dbReference>
<accession>A0A2T6ZEN8</accession>
<reference evidence="2 3" key="1">
    <citation type="submission" date="2017-04" db="EMBL/GenBank/DDBJ databases">
        <title>Draft genome sequence of Tuber borchii Vittad., a whitish edible truffle.</title>
        <authorList>
            <consortium name="DOE Joint Genome Institute"/>
            <person name="Murat C."/>
            <person name="Kuo A."/>
            <person name="Barry K.W."/>
            <person name="Clum A."/>
            <person name="Dockter R.B."/>
            <person name="Fauchery L."/>
            <person name="Iotti M."/>
            <person name="Kohler A."/>
            <person name="Labutti K."/>
            <person name="Lindquist E.A."/>
            <person name="Lipzen A."/>
            <person name="Ohm R.A."/>
            <person name="Wang M."/>
            <person name="Grigoriev I.V."/>
            <person name="Zambonelli A."/>
            <person name="Martin F.M."/>
        </authorList>
    </citation>
    <scope>NUCLEOTIDE SEQUENCE [LARGE SCALE GENOMIC DNA]</scope>
    <source>
        <strain evidence="2 3">Tbo3840</strain>
    </source>
</reference>
<dbReference type="OrthoDB" id="1696305at2759"/>
<name>A0A2T6ZEN8_TUBBO</name>
<dbReference type="AlphaFoldDB" id="A0A2T6ZEN8"/>
<gene>
    <name evidence="2" type="ORF">B9Z19DRAFT_1134102</name>
</gene>